<protein>
    <submittedName>
        <fullName evidence="2">Uncharacterized protein</fullName>
    </submittedName>
</protein>
<keyword evidence="1" id="KW-0812">Transmembrane</keyword>
<evidence type="ECO:0000313" key="3">
    <source>
        <dbReference type="Proteomes" id="UP001549184"/>
    </source>
</evidence>
<dbReference type="RefSeq" id="WP_354013874.1">
    <property type="nucleotide sequence ID" value="NZ_JBEPMU010000003.1"/>
</dbReference>
<comment type="caution">
    <text evidence="2">The sequence shown here is derived from an EMBL/GenBank/DDBJ whole genome shotgun (WGS) entry which is preliminary data.</text>
</comment>
<organism evidence="2 3">
    <name type="scientific">Dyella japonica</name>
    <dbReference type="NCBI Taxonomy" id="231455"/>
    <lineage>
        <taxon>Bacteria</taxon>
        <taxon>Pseudomonadati</taxon>
        <taxon>Pseudomonadota</taxon>
        <taxon>Gammaproteobacteria</taxon>
        <taxon>Lysobacterales</taxon>
        <taxon>Rhodanobacteraceae</taxon>
        <taxon>Dyella</taxon>
    </lineage>
</organism>
<keyword evidence="1" id="KW-1133">Transmembrane helix</keyword>
<dbReference type="EMBL" id="JBEPMU010000003">
    <property type="protein sequence ID" value="MET3652464.1"/>
    <property type="molecule type" value="Genomic_DNA"/>
</dbReference>
<gene>
    <name evidence="2" type="ORF">ABIC75_002196</name>
</gene>
<evidence type="ECO:0000313" key="2">
    <source>
        <dbReference type="EMBL" id="MET3652464.1"/>
    </source>
</evidence>
<reference evidence="2 3" key="1">
    <citation type="submission" date="2024-06" db="EMBL/GenBank/DDBJ databases">
        <title>Sorghum-associated microbial communities from plants grown in Nebraska, USA.</title>
        <authorList>
            <person name="Schachtman D."/>
        </authorList>
    </citation>
    <scope>NUCLEOTIDE SEQUENCE [LARGE SCALE GENOMIC DNA]</scope>
    <source>
        <strain evidence="2 3">1073</strain>
    </source>
</reference>
<sequence length="53" mass="5474">MALIVIGVTAVNQACGRPHWPALEADAVRVAFLVIALMAIAVSFSGRGPEGRA</sequence>
<keyword evidence="3" id="KW-1185">Reference proteome</keyword>
<keyword evidence="1" id="KW-0472">Membrane</keyword>
<proteinExistence type="predicted"/>
<accession>A0ABV2JUG3</accession>
<feature type="transmembrane region" description="Helical" evidence="1">
    <location>
        <begin position="26"/>
        <end position="44"/>
    </location>
</feature>
<evidence type="ECO:0000256" key="1">
    <source>
        <dbReference type="SAM" id="Phobius"/>
    </source>
</evidence>
<dbReference type="Proteomes" id="UP001549184">
    <property type="component" value="Unassembled WGS sequence"/>
</dbReference>
<name>A0ABV2JUG3_9GAMM</name>